<dbReference type="InterPro" id="IPR032465">
    <property type="entry name" value="ACMSD"/>
</dbReference>
<evidence type="ECO:0000259" key="2">
    <source>
        <dbReference type="Pfam" id="PF04909"/>
    </source>
</evidence>
<dbReference type="GO" id="GO:0016831">
    <property type="term" value="F:carboxy-lyase activity"/>
    <property type="evidence" value="ECO:0007669"/>
    <property type="project" value="InterPro"/>
</dbReference>
<reference evidence="3 4" key="1">
    <citation type="submission" date="2020-10" db="EMBL/GenBank/DDBJ databases">
        <title>Connecting structure to function with the recovery of over 1000 high-quality activated sludge metagenome-assembled genomes encoding full-length rRNA genes using long-read sequencing.</title>
        <authorList>
            <person name="Singleton C.M."/>
            <person name="Petriglieri F."/>
            <person name="Kristensen J.M."/>
            <person name="Kirkegaard R.H."/>
            <person name="Michaelsen T.Y."/>
            <person name="Andersen M.H."/>
            <person name="Karst S.M."/>
            <person name="Dueholm M.S."/>
            <person name="Nielsen P.H."/>
            <person name="Albertsen M."/>
        </authorList>
    </citation>
    <scope>NUCLEOTIDE SEQUENCE [LARGE SCALE GENOMIC DNA]</scope>
    <source>
        <strain evidence="3">Lyne_18-Q3-R50-59_MAXAC.006</strain>
    </source>
</reference>
<sequence>MGMPTDIGIIDTMVGFPSPDRSQVYKFIQPHLRDEESKSFSMPAAYMFKDVPPEIDPEADPVAVVLMNMDAHGVERAMVNVAKDDREAPRRAIRDFPDRFIACAELDPNGGMDTIRLLERLVADFGVRAVTTTPFAYRVAINDARYYPLYAKCVELDLPIFVTAGVPGPRVPMADQKVELIDEVCWFFPELKFVMRHGAEPWEALAVKLMIKWPNLYYSTSAFAPRYYPQAIIDYANTRGADKIIYAGYFPAGLTYDRIFSELPDVAFKDEVWPKFLRTNAERILGLGSAQE</sequence>
<name>A0A936TFK7_9ACTN</name>
<organism evidence="3 4">
    <name type="scientific">Candidatus Neomicrothrix subdominans</name>
    <dbReference type="NCBI Taxonomy" id="2954438"/>
    <lineage>
        <taxon>Bacteria</taxon>
        <taxon>Bacillati</taxon>
        <taxon>Actinomycetota</taxon>
        <taxon>Acidimicrobiia</taxon>
        <taxon>Acidimicrobiales</taxon>
        <taxon>Microthrixaceae</taxon>
        <taxon>Candidatus Neomicrothrix</taxon>
    </lineage>
</organism>
<dbReference type="InterPro" id="IPR032466">
    <property type="entry name" value="Metal_Hydrolase"/>
</dbReference>
<gene>
    <name evidence="3" type="ORF">IPN02_13765</name>
</gene>
<evidence type="ECO:0000313" key="3">
    <source>
        <dbReference type="EMBL" id="MBK9297869.1"/>
    </source>
</evidence>
<dbReference type="SUPFAM" id="SSF51556">
    <property type="entry name" value="Metallo-dependent hydrolases"/>
    <property type="match status" value="1"/>
</dbReference>
<dbReference type="Proteomes" id="UP000727993">
    <property type="component" value="Unassembled WGS sequence"/>
</dbReference>
<dbReference type="PANTHER" id="PTHR21240:SF19">
    <property type="entry name" value="CATALYTIC_ HYDROLASE"/>
    <property type="match status" value="1"/>
</dbReference>
<comment type="caution">
    <text evidence="3">The sequence shown here is derived from an EMBL/GenBank/DDBJ whole genome shotgun (WGS) entry which is preliminary data.</text>
</comment>
<dbReference type="GO" id="GO:0016787">
    <property type="term" value="F:hydrolase activity"/>
    <property type="evidence" value="ECO:0007669"/>
    <property type="project" value="InterPro"/>
</dbReference>
<evidence type="ECO:0000313" key="4">
    <source>
        <dbReference type="Proteomes" id="UP000727993"/>
    </source>
</evidence>
<dbReference type="AlphaFoldDB" id="A0A936TFK7"/>
<proteinExistence type="predicted"/>
<dbReference type="EMBL" id="JADJZA010000007">
    <property type="protein sequence ID" value="MBK9297869.1"/>
    <property type="molecule type" value="Genomic_DNA"/>
</dbReference>
<accession>A0A936TFK7</accession>
<evidence type="ECO:0000256" key="1">
    <source>
        <dbReference type="ARBA" id="ARBA00023239"/>
    </source>
</evidence>
<keyword evidence="1" id="KW-0456">Lyase</keyword>
<dbReference type="Gene3D" id="3.20.20.140">
    <property type="entry name" value="Metal-dependent hydrolases"/>
    <property type="match status" value="1"/>
</dbReference>
<feature type="domain" description="Amidohydrolase-related" evidence="2">
    <location>
        <begin position="54"/>
        <end position="287"/>
    </location>
</feature>
<dbReference type="InterPro" id="IPR006680">
    <property type="entry name" value="Amidohydro-rel"/>
</dbReference>
<dbReference type="PANTHER" id="PTHR21240">
    <property type="entry name" value="2-AMINO-3-CARBOXYLMUCONATE-6-SEMIALDEHYDE DECARBOXYLASE"/>
    <property type="match status" value="1"/>
</dbReference>
<dbReference type="Pfam" id="PF04909">
    <property type="entry name" value="Amidohydro_2"/>
    <property type="match status" value="1"/>
</dbReference>
<protein>
    <submittedName>
        <fullName evidence="3">Amidohydrolase</fullName>
    </submittedName>
</protein>